<dbReference type="InterPro" id="IPR001680">
    <property type="entry name" value="WD40_rpt"/>
</dbReference>
<dbReference type="Gene3D" id="2.130.10.10">
    <property type="entry name" value="YVTN repeat-like/Quinoprotein amine dehydrogenase"/>
    <property type="match status" value="1"/>
</dbReference>
<feature type="repeat" description="WD" evidence="1">
    <location>
        <begin position="13"/>
        <end position="45"/>
    </location>
</feature>
<dbReference type="PROSITE" id="PS50294">
    <property type="entry name" value="WD_REPEATS_REGION"/>
    <property type="match status" value="1"/>
</dbReference>
<dbReference type="EMBL" id="JELY01001558">
    <property type="protein sequence ID" value="KYF55375.1"/>
    <property type="molecule type" value="Genomic_DNA"/>
</dbReference>
<dbReference type="InterPro" id="IPR015943">
    <property type="entry name" value="WD40/YVTN_repeat-like_dom_sf"/>
</dbReference>
<feature type="region of interest" description="Disordered" evidence="2">
    <location>
        <begin position="97"/>
        <end position="117"/>
    </location>
</feature>
<dbReference type="Proteomes" id="UP000075420">
    <property type="component" value="Unassembled WGS sequence"/>
</dbReference>
<dbReference type="AlphaFoldDB" id="A0A150PI73"/>
<gene>
    <name evidence="3" type="ORF">BE08_31245</name>
</gene>
<dbReference type="SMART" id="SM00320">
    <property type="entry name" value="WD40"/>
    <property type="match status" value="1"/>
</dbReference>
<protein>
    <submittedName>
        <fullName evidence="3">Uncharacterized protein</fullName>
    </submittedName>
</protein>
<dbReference type="Pfam" id="PF00400">
    <property type="entry name" value="WD40"/>
    <property type="match status" value="1"/>
</dbReference>
<feature type="region of interest" description="Disordered" evidence="2">
    <location>
        <begin position="1"/>
        <end position="26"/>
    </location>
</feature>
<comment type="caution">
    <text evidence="3">The sequence shown here is derived from an EMBL/GenBank/DDBJ whole genome shotgun (WGS) entry which is preliminary data.</text>
</comment>
<keyword evidence="1" id="KW-0853">WD repeat</keyword>
<organism evidence="3 4">
    <name type="scientific">Sorangium cellulosum</name>
    <name type="common">Polyangium cellulosum</name>
    <dbReference type="NCBI Taxonomy" id="56"/>
    <lineage>
        <taxon>Bacteria</taxon>
        <taxon>Pseudomonadati</taxon>
        <taxon>Myxococcota</taxon>
        <taxon>Polyangia</taxon>
        <taxon>Polyangiales</taxon>
        <taxon>Polyangiaceae</taxon>
        <taxon>Sorangium</taxon>
    </lineage>
</organism>
<accession>A0A150PI73</accession>
<reference evidence="3 4" key="1">
    <citation type="submission" date="2014-02" db="EMBL/GenBank/DDBJ databases">
        <title>The small core and large imbalanced accessory genome model reveals a collaborative survival strategy of Sorangium cellulosum strains in nature.</title>
        <authorList>
            <person name="Han K."/>
            <person name="Peng R."/>
            <person name="Blom J."/>
            <person name="Li Y.-Z."/>
        </authorList>
    </citation>
    <scope>NUCLEOTIDE SEQUENCE [LARGE SCALE GENOMIC DNA]</scope>
    <source>
        <strain evidence="3 4">So0157-25</strain>
    </source>
</reference>
<dbReference type="SUPFAM" id="SSF50998">
    <property type="entry name" value="Quinoprotein alcohol dehydrogenase-like"/>
    <property type="match status" value="1"/>
</dbReference>
<evidence type="ECO:0000256" key="1">
    <source>
        <dbReference type="PROSITE-ProRule" id="PRU00221"/>
    </source>
</evidence>
<proteinExistence type="predicted"/>
<name>A0A150PI73_SORCE</name>
<evidence type="ECO:0000313" key="3">
    <source>
        <dbReference type="EMBL" id="KYF55375.1"/>
    </source>
</evidence>
<sequence>MWNADGTGEPLVLRGSDSPVNSAAFSPDGKRIVTASDDKIVRVWSDLEPLRGIDDPKLWAATTYCMPVERRIDLLRVPEPMARANREACLRRVELARAAAPDTRPDSAAPAATSADR</sequence>
<dbReference type="InterPro" id="IPR011047">
    <property type="entry name" value="Quinoprotein_ADH-like_sf"/>
</dbReference>
<evidence type="ECO:0000313" key="4">
    <source>
        <dbReference type="Proteomes" id="UP000075420"/>
    </source>
</evidence>
<dbReference type="PROSITE" id="PS50082">
    <property type="entry name" value="WD_REPEATS_2"/>
    <property type="match status" value="1"/>
</dbReference>
<evidence type="ECO:0000256" key="2">
    <source>
        <dbReference type="SAM" id="MobiDB-lite"/>
    </source>
</evidence>